<keyword evidence="1" id="KW-0472">Membrane</keyword>
<name>A0AAD8YKR6_9STRA</name>
<protein>
    <submittedName>
        <fullName evidence="2">Uncharacterized protein</fullName>
    </submittedName>
</protein>
<accession>A0AAD8YKR6</accession>
<keyword evidence="3" id="KW-1185">Reference proteome</keyword>
<evidence type="ECO:0000313" key="3">
    <source>
        <dbReference type="Proteomes" id="UP001224775"/>
    </source>
</evidence>
<comment type="caution">
    <text evidence="2">The sequence shown here is derived from an EMBL/GenBank/DDBJ whole genome shotgun (WGS) entry which is preliminary data.</text>
</comment>
<evidence type="ECO:0000256" key="1">
    <source>
        <dbReference type="SAM" id="Phobius"/>
    </source>
</evidence>
<keyword evidence="1" id="KW-0812">Transmembrane</keyword>
<gene>
    <name evidence="2" type="ORF">QTG54_002229</name>
</gene>
<sequence>MSFFEPAPPEPQVKMVDPSSVEEVTEKSLVAALSMIIRIPFQIILVILAITYTIFSTTFLEEGKDRRNPFWDLLFDEEEQFLDYEEVYGGEVVNDHPDELWIYINGMLTPLEGGKKHCKNMYDMFGRPVKLMHNPTNSFFSISLSVDG</sequence>
<organism evidence="2 3">
    <name type="scientific">Skeletonema marinoi</name>
    <dbReference type="NCBI Taxonomy" id="267567"/>
    <lineage>
        <taxon>Eukaryota</taxon>
        <taxon>Sar</taxon>
        <taxon>Stramenopiles</taxon>
        <taxon>Ochrophyta</taxon>
        <taxon>Bacillariophyta</taxon>
        <taxon>Coscinodiscophyceae</taxon>
        <taxon>Thalassiosirophycidae</taxon>
        <taxon>Thalassiosirales</taxon>
        <taxon>Skeletonemataceae</taxon>
        <taxon>Skeletonema</taxon>
        <taxon>Skeletonema marinoi-dohrnii complex</taxon>
    </lineage>
</organism>
<keyword evidence="1" id="KW-1133">Transmembrane helix</keyword>
<feature type="transmembrane region" description="Helical" evidence="1">
    <location>
        <begin position="39"/>
        <end position="60"/>
    </location>
</feature>
<dbReference type="Proteomes" id="UP001224775">
    <property type="component" value="Unassembled WGS sequence"/>
</dbReference>
<reference evidence="2" key="1">
    <citation type="submission" date="2023-06" db="EMBL/GenBank/DDBJ databases">
        <title>Survivors Of The Sea: Transcriptome response of Skeletonema marinoi to long-term dormancy.</title>
        <authorList>
            <person name="Pinder M.I.M."/>
            <person name="Kourtchenko O."/>
            <person name="Robertson E.K."/>
            <person name="Larsson T."/>
            <person name="Maumus F."/>
            <person name="Osuna-Cruz C.M."/>
            <person name="Vancaester E."/>
            <person name="Stenow R."/>
            <person name="Vandepoele K."/>
            <person name="Ploug H."/>
            <person name="Bruchert V."/>
            <person name="Godhe A."/>
            <person name="Topel M."/>
        </authorList>
    </citation>
    <scope>NUCLEOTIDE SEQUENCE</scope>
    <source>
        <strain evidence="2">R05AC</strain>
    </source>
</reference>
<dbReference type="AlphaFoldDB" id="A0AAD8YKR6"/>
<evidence type="ECO:0000313" key="2">
    <source>
        <dbReference type="EMBL" id="KAK1746885.1"/>
    </source>
</evidence>
<dbReference type="EMBL" id="JATAAI010000003">
    <property type="protein sequence ID" value="KAK1746885.1"/>
    <property type="molecule type" value="Genomic_DNA"/>
</dbReference>
<proteinExistence type="predicted"/>